<keyword evidence="2" id="KW-0472">Membrane</keyword>
<reference evidence="3" key="1">
    <citation type="submission" date="2021-03" db="EMBL/GenBank/DDBJ databases">
        <authorList>
            <person name="Bekaert M."/>
        </authorList>
    </citation>
    <scope>NUCLEOTIDE SEQUENCE</scope>
</reference>
<protein>
    <submittedName>
        <fullName evidence="3">Uncharacterized protein</fullName>
    </submittedName>
</protein>
<feature type="region of interest" description="Disordered" evidence="1">
    <location>
        <begin position="131"/>
        <end position="209"/>
    </location>
</feature>
<keyword evidence="2" id="KW-1133">Transmembrane helix</keyword>
<feature type="transmembrane region" description="Helical" evidence="2">
    <location>
        <begin position="60"/>
        <end position="81"/>
    </location>
</feature>
<keyword evidence="2" id="KW-0812">Transmembrane</keyword>
<organism evidence="3 4">
    <name type="scientific">Mytilus edulis</name>
    <name type="common">Blue mussel</name>
    <dbReference type="NCBI Taxonomy" id="6550"/>
    <lineage>
        <taxon>Eukaryota</taxon>
        <taxon>Metazoa</taxon>
        <taxon>Spiralia</taxon>
        <taxon>Lophotrochozoa</taxon>
        <taxon>Mollusca</taxon>
        <taxon>Bivalvia</taxon>
        <taxon>Autobranchia</taxon>
        <taxon>Pteriomorphia</taxon>
        <taxon>Mytilida</taxon>
        <taxon>Mytiloidea</taxon>
        <taxon>Mytilidae</taxon>
        <taxon>Mytilinae</taxon>
        <taxon>Mytilus</taxon>
    </lineage>
</organism>
<dbReference type="OrthoDB" id="10457757at2759"/>
<feature type="compositionally biased region" description="Polar residues" evidence="1">
    <location>
        <begin position="144"/>
        <end position="158"/>
    </location>
</feature>
<evidence type="ECO:0000256" key="1">
    <source>
        <dbReference type="SAM" id="MobiDB-lite"/>
    </source>
</evidence>
<proteinExistence type="predicted"/>
<dbReference type="AlphaFoldDB" id="A0A8S3VNB9"/>
<dbReference type="EMBL" id="CAJPWZ010003335">
    <property type="protein sequence ID" value="CAG2257997.1"/>
    <property type="molecule type" value="Genomic_DNA"/>
</dbReference>
<evidence type="ECO:0000313" key="4">
    <source>
        <dbReference type="Proteomes" id="UP000683360"/>
    </source>
</evidence>
<gene>
    <name evidence="3" type="ORF">MEDL_69197</name>
</gene>
<name>A0A8S3VNB9_MYTED</name>
<dbReference type="Proteomes" id="UP000683360">
    <property type="component" value="Unassembled WGS sequence"/>
</dbReference>
<comment type="caution">
    <text evidence="3">The sequence shown here is derived from an EMBL/GenBank/DDBJ whole genome shotgun (WGS) entry which is preliminary data.</text>
</comment>
<feature type="compositionally biased region" description="Polar residues" evidence="1">
    <location>
        <begin position="170"/>
        <end position="185"/>
    </location>
</feature>
<evidence type="ECO:0000313" key="3">
    <source>
        <dbReference type="EMBL" id="CAG2257997.1"/>
    </source>
</evidence>
<sequence length="303" mass="33729">MKAISGHTDQLKYSATIKENILSTSFSYTGKFSNVKISIHETTSSTPNHKTDDQGLSTTALVAFSICAVMFVLFVILGCVCQRRYTKIYDIFKIYQTGHSRRRTTDHPLHEIPLGEIEGIYEEIDEMNMTDNVGIPRDEDMSVDDTNGSYVQPDNNGYLTPFQPDDEYTSTDNSNDNKSQSLASTHDSHSFPIDHLSTSSSSDVQERRSSYLNPYQPIVHSADIHEYSSINIINESSSSGSDTLWKGSGYLNPYQPMVPDLDLHDYKSVAGCTGGSFSPMLDACTKDIVSDFPHLCQAQNSRN</sequence>
<accession>A0A8S3VNB9</accession>
<evidence type="ECO:0000256" key="2">
    <source>
        <dbReference type="SAM" id="Phobius"/>
    </source>
</evidence>
<keyword evidence="4" id="KW-1185">Reference proteome</keyword>